<organism evidence="3">
    <name type="scientific">Schizophyllum commune (strain H4-8 / FGSC 9210)</name>
    <name type="common">Split gill fungus</name>
    <dbReference type="NCBI Taxonomy" id="578458"/>
    <lineage>
        <taxon>Eukaryota</taxon>
        <taxon>Fungi</taxon>
        <taxon>Dikarya</taxon>
        <taxon>Basidiomycota</taxon>
        <taxon>Agaricomycotina</taxon>
        <taxon>Agaricomycetes</taxon>
        <taxon>Agaricomycetidae</taxon>
        <taxon>Agaricales</taxon>
        <taxon>Schizophyllaceae</taxon>
        <taxon>Schizophyllum</taxon>
    </lineage>
</organism>
<evidence type="ECO:0000256" key="1">
    <source>
        <dbReference type="SAM" id="SignalP"/>
    </source>
</evidence>
<dbReference type="EMBL" id="GL377307">
    <property type="protein sequence ID" value="EFI96419.1"/>
    <property type="molecule type" value="Genomic_DNA"/>
</dbReference>
<sequence length="404" mass="45692">MNSSARRLAFARHPCISLNRLLVQLALLDIMGISQSTSNDDFGSSSSTSISSTQATDYPIASPLGFLGSLRRAWDRINRGGPDSHLQIICLRTSHTPSTIYLAKYAFPSVYDFHARQGQDQRSPVGRPLCVLNCTLQEVEAYQAAGQYRYNALHYDKISPTLLPLEILLRIVNVAEHVQDRNMLTLAMLQADQQLLHVVIGNTPFDPRRPAHIDELALISRFLRMVERLAAYHLEPVLVELLARILLLHPASDDTLAARQCRAYAQVRGFCEHIELAVSKRTYELTSHAVLLHNPTCARPADCAARWAAVMQQLSSGSMGLEPLSGDILGMIRCSVCRHNLLEKDRLWKRWYVHHLPMWVGLPSWEVLLEGRDKFYESHKQEFEVRVPRYRYVDFRAGVSAPST</sequence>
<proteinExistence type="predicted"/>
<evidence type="ECO:0000313" key="2">
    <source>
        <dbReference type="EMBL" id="EFI96419.1"/>
    </source>
</evidence>
<dbReference type="KEGG" id="scm:SCHCO_02581299"/>
<dbReference type="HOGENOM" id="CLU_681778_0_0_1"/>
<feature type="signal peptide" evidence="1">
    <location>
        <begin position="1"/>
        <end position="36"/>
    </location>
</feature>
<gene>
    <name evidence="2" type="ORF">SCHCODRAFT_109752</name>
</gene>
<dbReference type="GeneID" id="9586676"/>
<keyword evidence="1" id="KW-0732">Signal</keyword>
<reference evidence="2 3" key="1">
    <citation type="journal article" date="2010" name="Nat. Biotechnol.">
        <title>Genome sequence of the model mushroom Schizophyllum commune.</title>
        <authorList>
            <person name="Ohm R.A."/>
            <person name="de Jong J.F."/>
            <person name="Lugones L.G."/>
            <person name="Aerts A."/>
            <person name="Kothe E."/>
            <person name="Stajich J.E."/>
            <person name="de Vries R.P."/>
            <person name="Record E."/>
            <person name="Levasseur A."/>
            <person name="Baker S.E."/>
            <person name="Bartholomew K.A."/>
            <person name="Coutinho P.M."/>
            <person name="Erdmann S."/>
            <person name="Fowler T.J."/>
            <person name="Gathman A.C."/>
            <person name="Lombard V."/>
            <person name="Henrissat B."/>
            <person name="Knabe N."/>
            <person name="Kuees U."/>
            <person name="Lilly W.W."/>
            <person name="Lindquist E."/>
            <person name="Lucas S."/>
            <person name="Magnuson J.K."/>
            <person name="Piumi F."/>
            <person name="Raudaskoski M."/>
            <person name="Salamov A."/>
            <person name="Schmutz J."/>
            <person name="Schwarze F.W.M.R."/>
            <person name="vanKuyk P.A."/>
            <person name="Horton J.S."/>
            <person name="Grigoriev I.V."/>
            <person name="Woesten H.A.B."/>
        </authorList>
    </citation>
    <scope>NUCLEOTIDE SEQUENCE [LARGE SCALE GENOMIC DNA]</scope>
    <source>
        <strain evidence="3">H4-8 / FGSC 9210</strain>
    </source>
</reference>
<dbReference type="RefSeq" id="XP_003031322.1">
    <property type="nucleotide sequence ID" value="XM_003031276.1"/>
</dbReference>
<feature type="non-terminal residue" evidence="2">
    <location>
        <position position="404"/>
    </location>
</feature>
<name>D8Q7H2_SCHCM</name>
<dbReference type="InParanoid" id="D8Q7H2"/>
<accession>D8Q7H2</accession>
<dbReference type="AlphaFoldDB" id="D8Q7H2"/>
<evidence type="ECO:0000313" key="3">
    <source>
        <dbReference type="Proteomes" id="UP000007431"/>
    </source>
</evidence>
<evidence type="ECO:0008006" key="4">
    <source>
        <dbReference type="Google" id="ProtNLM"/>
    </source>
</evidence>
<dbReference type="VEuPathDB" id="FungiDB:SCHCODRAFT_02581299"/>
<keyword evidence="3" id="KW-1185">Reference proteome</keyword>
<feature type="chain" id="PRO_5003120671" description="F-box domain-containing protein" evidence="1">
    <location>
        <begin position="37"/>
        <end position="404"/>
    </location>
</feature>
<protein>
    <recommendedName>
        <fullName evidence="4">F-box domain-containing protein</fullName>
    </recommendedName>
</protein>
<dbReference type="Proteomes" id="UP000007431">
    <property type="component" value="Unassembled WGS sequence"/>
</dbReference>